<reference evidence="8" key="1">
    <citation type="journal article" date="2019" name="Int. J. Syst. Evol. Microbiol.">
        <title>The Global Catalogue of Microorganisms (GCM) 10K type strain sequencing project: providing services to taxonomists for standard genome sequencing and annotation.</title>
        <authorList>
            <consortium name="The Broad Institute Genomics Platform"/>
            <consortium name="The Broad Institute Genome Sequencing Center for Infectious Disease"/>
            <person name="Wu L."/>
            <person name="Ma J."/>
        </authorList>
    </citation>
    <scope>NUCLEOTIDE SEQUENCE [LARGE SCALE GENOMIC DNA]</scope>
    <source>
        <strain evidence="8">JCM 18200</strain>
    </source>
</reference>
<feature type="domain" description="Methylamine utilisation protein MauE" evidence="6">
    <location>
        <begin position="31"/>
        <end position="154"/>
    </location>
</feature>
<sequence>MKKKGANMKQYIRHRHQKIKSWLGQKEIKTKLISAALCLLFFYAAYSKLSDYDGALQDMRNQVFPRAVADVFTWFIPCLESLAVLLLLFPSGRIAGLWLSFGLMAVFSLYIAIVMTKVFGRVPCSCGGILEDIPYPVHLAFNLVFVALAVWGLYLQNQWIKLKYMFHFKRRKEVAPEIG</sequence>
<feature type="transmembrane region" description="Helical" evidence="5">
    <location>
        <begin position="71"/>
        <end position="89"/>
    </location>
</feature>
<dbReference type="Pfam" id="PF07291">
    <property type="entry name" value="MauE"/>
    <property type="match status" value="1"/>
</dbReference>
<keyword evidence="2 5" id="KW-0812">Transmembrane</keyword>
<dbReference type="EMBL" id="BAABIQ010000028">
    <property type="protein sequence ID" value="GAA4790871.1"/>
    <property type="molecule type" value="Genomic_DNA"/>
</dbReference>
<evidence type="ECO:0000259" key="6">
    <source>
        <dbReference type="Pfam" id="PF07291"/>
    </source>
</evidence>
<accession>A0ABP9B8X2</accession>
<evidence type="ECO:0000256" key="5">
    <source>
        <dbReference type="SAM" id="Phobius"/>
    </source>
</evidence>
<proteinExistence type="predicted"/>
<dbReference type="RefSeq" id="WP_345231474.1">
    <property type="nucleotide sequence ID" value="NZ_BAABIQ010000028.1"/>
</dbReference>
<evidence type="ECO:0000256" key="3">
    <source>
        <dbReference type="ARBA" id="ARBA00022989"/>
    </source>
</evidence>
<keyword evidence="3 5" id="KW-1133">Transmembrane helix</keyword>
<dbReference type="Proteomes" id="UP001501411">
    <property type="component" value="Unassembled WGS sequence"/>
</dbReference>
<comment type="caution">
    <text evidence="7">The sequence shown here is derived from an EMBL/GenBank/DDBJ whole genome shotgun (WGS) entry which is preliminary data.</text>
</comment>
<evidence type="ECO:0000256" key="1">
    <source>
        <dbReference type="ARBA" id="ARBA00004141"/>
    </source>
</evidence>
<feature type="transmembrane region" description="Helical" evidence="5">
    <location>
        <begin position="96"/>
        <end position="115"/>
    </location>
</feature>
<evidence type="ECO:0000256" key="2">
    <source>
        <dbReference type="ARBA" id="ARBA00022692"/>
    </source>
</evidence>
<organism evidence="7 8">
    <name type="scientific">Olivibacter ginsenosidimutans</name>
    <dbReference type="NCBI Taxonomy" id="1176537"/>
    <lineage>
        <taxon>Bacteria</taxon>
        <taxon>Pseudomonadati</taxon>
        <taxon>Bacteroidota</taxon>
        <taxon>Sphingobacteriia</taxon>
        <taxon>Sphingobacteriales</taxon>
        <taxon>Sphingobacteriaceae</taxon>
        <taxon>Olivibacter</taxon>
    </lineage>
</organism>
<dbReference type="InterPro" id="IPR009908">
    <property type="entry name" value="Methylamine_util_MauE"/>
</dbReference>
<comment type="subcellular location">
    <subcellularLocation>
        <location evidence="1">Membrane</location>
        <topology evidence="1">Multi-pass membrane protein</topology>
    </subcellularLocation>
</comment>
<keyword evidence="4 5" id="KW-0472">Membrane</keyword>
<name>A0ABP9B8X2_9SPHI</name>
<evidence type="ECO:0000313" key="7">
    <source>
        <dbReference type="EMBL" id="GAA4790871.1"/>
    </source>
</evidence>
<evidence type="ECO:0000256" key="4">
    <source>
        <dbReference type="ARBA" id="ARBA00023136"/>
    </source>
</evidence>
<protein>
    <recommendedName>
        <fullName evidence="6">Methylamine utilisation protein MauE domain-containing protein</fullName>
    </recommendedName>
</protein>
<feature type="transmembrane region" description="Helical" evidence="5">
    <location>
        <begin position="135"/>
        <end position="155"/>
    </location>
</feature>
<keyword evidence="8" id="KW-1185">Reference proteome</keyword>
<evidence type="ECO:0000313" key="8">
    <source>
        <dbReference type="Proteomes" id="UP001501411"/>
    </source>
</evidence>
<gene>
    <name evidence="7" type="ORF">GCM10023231_18460</name>
</gene>